<evidence type="ECO:0000313" key="5">
    <source>
        <dbReference type="Proteomes" id="UP000029060"/>
    </source>
</evidence>
<feature type="compositionally biased region" description="Low complexity" evidence="1">
    <location>
        <begin position="102"/>
        <end position="115"/>
    </location>
</feature>
<keyword evidence="2" id="KW-1133">Transmembrane helix</keyword>
<dbReference type="AlphaFoldDB" id="A0A087BGM9"/>
<dbReference type="Gene3D" id="1.10.150.320">
    <property type="entry name" value="Photosystem II 12 kDa extrinsic protein"/>
    <property type="match status" value="1"/>
</dbReference>
<reference evidence="4 5" key="1">
    <citation type="submission" date="2014-03" db="EMBL/GenBank/DDBJ databases">
        <title>Genomics of Bifidobacteria.</title>
        <authorList>
            <person name="Ventura M."/>
            <person name="Milani C."/>
            <person name="Lugli G.A."/>
        </authorList>
    </citation>
    <scope>NUCLEOTIDE SEQUENCE [LARGE SCALE GENOMIC DNA]</scope>
    <source>
        <strain evidence="4 5">LMG 11341</strain>
    </source>
</reference>
<comment type="caution">
    <text evidence="4">The sequence shown here is derived from an EMBL/GenBank/DDBJ whole genome shotgun (WGS) entry which is preliminary data.</text>
</comment>
<feature type="transmembrane region" description="Helical" evidence="2">
    <location>
        <begin position="43"/>
        <end position="67"/>
    </location>
</feature>
<dbReference type="PANTHER" id="PTHR21180:SF32">
    <property type="entry name" value="ENDONUCLEASE_EXONUCLEASE_PHOSPHATASE FAMILY DOMAIN-CONTAINING PROTEIN 1"/>
    <property type="match status" value="1"/>
</dbReference>
<feature type="domain" description="Helix-hairpin-helix DNA-binding motif class 1" evidence="3">
    <location>
        <begin position="180"/>
        <end position="199"/>
    </location>
</feature>
<gene>
    <name evidence="4" type="ORF">BMERY_0654</name>
</gene>
<protein>
    <submittedName>
        <fullName evidence="4">Competence protein ComEA</fullName>
    </submittedName>
</protein>
<evidence type="ECO:0000256" key="1">
    <source>
        <dbReference type="SAM" id="MobiDB-lite"/>
    </source>
</evidence>
<dbReference type="InterPro" id="IPR003583">
    <property type="entry name" value="Hlx-hairpin-Hlx_DNA-bd_motif"/>
</dbReference>
<feature type="region of interest" description="Disordered" evidence="1">
    <location>
        <begin position="1"/>
        <end position="24"/>
    </location>
</feature>
<dbReference type="InterPro" id="IPR051675">
    <property type="entry name" value="Endo/Exo/Phosphatase_dom_1"/>
</dbReference>
<dbReference type="PANTHER" id="PTHR21180">
    <property type="entry name" value="ENDONUCLEASE/EXONUCLEASE/PHOSPHATASE FAMILY DOMAIN-CONTAINING PROTEIN 1"/>
    <property type="match status" value="1"/>
</dbReference>
<dbReference type="Pfam" id="PF12836">
    <property type="entry name" value="HHH_3"/>
    <property type="match status" value="1"/>
</dbReference>
<evidence type="ECO:0000259" key="3">
    <source>
        <dbReference type="SMART" id="SM00278"/>
    </source>
</evidence>
<feature type="non-terminal residue" evidence="4">
    <location>
        <position position="1"/>
    </location>
</feature>
<dbReference type="SMART" id="SM00278">
    <property type="entry name" value="HhH1"/>
    <property type="match status" value="2"/>
</dbReference>
<evidence type="ECO:0000256" key="2">
    <source>
        <dbReference type="SAM" id="Phobius"/>
    </source>
</evidence>
<dbReference type="Proteomes" id="UP000029060">
    <property type="component" value="Unassembled WGS sequence"/>
</dbReference>
<accession>A0A087BGM9</accession>
<keyword evidence="2" id="KW-0472">Membrane</keyword>
<dbReference type="InterPro" id="IPR010994">
    <property type="entry name" value="RuvA_2-like"/>
</dbReference>
<dbReference type="GO" id="GO:0015627">
    <property type="term" value="C:type II protein secretion system complex"/>
    <property type="evidence" value="ECO:0007669"/>
    <property type="project" value="TreeGrafter"/>
</dbReference>
<dbReference type="EMBL" id="JGZC01000006">
    <property type="protein sequence ID" value="KFI70179.1"/>
    <property type="molecule type" value="Genomic_DNA"/>
</dbReference>
<dbReference type="OrthoDB" id="9758724at2"/>
<name>A0A087BGM9_9BIFI</name>
<feature type="region of interest" description="Disordered" evidence="1">
    <location>
        <begin position="90"/>
        <end position="136"/>
    </location>
</feature>
<keyword evidence="5" id="KW-1185">Reference proteome</keyword>
<dbReference type="InterPro" id="IPR004509">
    <property type="entry name" value="Competence_ComEA_HhH"/>
</dbReference>
<evidence type="ECO:0000313" key="4">
    <source>
        <dbReference type="EMBL" id="KFI70179.1"/>
    </source>
</evidence>
<dbReference type="RefSeq" id="WP_051915093.1">
    <property type="nucleotide sequence ID" value="NZ_JGZC01000006.1"/>
</dbReference>
<dbReference type="STRING" id="78345.BMERY_0654"/>
<dbReference type="GO" id="GO:0003677">
    <property type="term" value="F:DNA binding"/>
    <property type="evidence" value="ECO:0007669"/>
    <property type="project" value="InterPro"/>
</dbReference>
<feature type="domain" description="Helix-hairpin-helix DNA-binding motif class 1" evidence="3">
    <location>
        <begin position="150"/>
        <end position="169"/>
    </location>
</feature>
<dbReference type="eggNOG" id="COG1555">
    <property type="taxonomic scope" value="Bacteria"/>
</dbReference>
<dbReference type="SUPFAM" id="SSF47781">
    <property type="entry name" value="RuvA domain 2-like"/>
    <property type="match status" value="1"/>
</dbReference>
<dbReference type="GO" id="GO:0015628">
    <property type="term" value="P:protein secretion by the type II secretion system"/>
    <property type="evidence" value="ECO:0007669"/>
    <property type="project" value="TreeGrafter"/>
</dbReference>
<feature type="compositionally biased region" description="Polar residues" evidence="1">
    <location>
        <begin position="116"/>
        <end position="132"/>
    </location>
</feature>
<sequence>IPPRAGRRGAGENSIGELSGVRPGDADVTVEHRMRRDAPRLRFTPGHALAAMLLLVAVTCASLTLLVRQSLNYATVGQSASHGIVRTYEDTQGESGATSDATQPQGTVTQPQGSTEQPSQPEPQTSNGSQEPQGMDAKDTRINLNTATLEELDSINGIGPVTARKILDYRARTGGFSSVDQLLEVSGIGAKTLEKIRAKVTV</sequence>
<dbReference type="NCBIfam" id="TIGR00426">
    <property type="entry name" value="competence protein ComEA helix-hairpin-helix repeat region"/>
    <property type="match status" value="1"/>
</dbReference>
<proteinExistence type="predicted"/>
<organism evidence="4 5">
    <name type="scientific">Bifidobacterium merycicum</name>
    <dbReference type="NCBI Taxonomy" id="78345"/>
    <lineage>
        <taxon>Bacteria</taxon>
        <taxon>Bacillati</taxon>
        <taxon>Actinomycetota</taxon>
        <taxon>Actinomycetes</taxon>
        <taxon>Bifidobacteriales</taxon>
        <taxon>Bifidobacteriaceae</taxon>
        <taxon>Bifidobacterium</taxon>
    </lineage>
</organism>
<keyword evidence="2" id="KW-0812">Transmembrane</keyword>
<dbReference type="GO" id="GO:0006281">
    <property type="term" value="P:DNA repair"/>
    <property type="evidence" value="ECO:0007669"/>
    <property type="project" value="InterPro"/>
</dbReference>